<dbReference type="FunFam" id="3.40.50.300:FF:000319">
    <property type="entry name" value="DNA repair protein RecN"/>
    <property type="match status" value="1"/>
</dbReference>
<protein>
    <recommendedName>
        <fullName evidence="3 9">DNA repair protein RecN</fullName>
    </recommendedName>
    <alternativeName>
        <fullName evidence="8 9">Recombination protein N</fullName>
    </alternativeName>
</protein>
<dbReference type="GO" id="GO:0009432">
    <property type="term" value="P:SOS response"/>
    <property type="evidence" value="ECO:0007669"/>
    <property type="project" value="TreeGrafter"/>
</dbReference>
<organism evidence="12 13">
    <name type="scientific">Methylobacterium gregans</name>
    <dbReference type="NCBI Taxonomy" id="374424"/>
    <lineage>
        <taxon>Bacteria</taxon>
        <taxon>Pseudomonadati</taxon>
        <taxon>Pseudomonadota</taxon>
        <taxon>Alphaproteobacteria</taxon>
        <taxon>Hyphomicrobiales</taxon>
        <taxon>Methylobacteriaceae</taxon>
        <taxon>Methylobacterium</taxon>
    </lineage>
</organism>
<evidence type="ECO:0000256" key="5">
    <source>
        <dbReference type="ARBA" id="ARBA00022763"/>
    </source>
</evidence>
<evidence type="ECO:0000256" key="3">
    <source>
        <dbReference type="ARBA" id="ARBA00021315"/>
    </source>
</evidence>
<dbReference type="CDD" id="cd03241">
    <property type="entry name" value="ABC_RecN"/>
    <property type="match status" value="2"/>
</dbReference>
<evidence type="ECO:0000256" key="7">
    <source>
        <dbReference type="ARBA" id="ARBA00023204"/>
    </source>
</evidence>
<dbReference type="EMBL" id="BPQM01000164">
    <property type="protein sequence ID" value="GJD81833.1"/>
    <property type="molecule type" value="Genomic_DNA"/>
</dbReference>
<dbReference type="InterPro" id="IPR003395">
    <property type="entry name" value="RecF/RecN/SMC_N"/>
</dbReference>
<sequence>MLAQLAIRDIVLIDKLELNFRDGLSVLTGETGAGKSILLDAFALALGGRGDGRLVRHGESQGAVTAVFDVGLDHPARRIAAEAEIDTEGDLILRRTQMADGRTRAFVNDQPVGVQVLRAIGAALVEIHGQHDDRALSDAATHRAILDAFGGLQGPLAAVAEAAKRVRGARASLESHRARVEAARKEVDFLRHAVEELAELDPKPGEEAHLAERRTVMQQNEKVARDLNEALEAVGGSHSGVPHLSAAIRKLERRAAQLPALVDPCIAAIDAALNALDEARAVLDAAVAETEFDPRELERVEERLFALRAASRKYNVPADDLAALRERYVADVAAIDAGEEALAGLEQALSDADALYVKAAEKLSAGRRRAAKQLDAAVKAELPPLKLERARFITEITSDPEARDPAGTERVEFWAQTNPGTRPGPMMKVASGGELSRFMLALKVVLADKGSAPTLIFDEIDTGVGGAVADAIGARLARLSATVQVICVTHAPQVAARAQTHFLIAKAPVKGSDRVSTRVTTLPTEARREEIARMLAGASVTDEARAAAVSLLQAANG</sequence>
<dbReference type="GO" id="GO:0043590">
    <property type="term" value="C:bacterial nucleoid"/>
    <property type="evidence" value="ECO:0007669"/>
    <property type="project" value="TreeGrafter"/>
</dbReference>
<evidence type="ECO:0000256" key="10">
    <source>
        <dbReference type="SAM" id="Coils"/>
    </source>
</evidence>
<reference evidence="12" key="1">
    <citation type="journal article" date="2016" name="Front. Microbiol.">
        <title>Genome Sequence of the Piezophilic, Mesophilic Sulfate-Reducing Bacterium Desulfovibrio indicus J2T.</title>
        <authorList>
            <person name="Cao J."/>
            <person name="Maignien L."/>
            <person name="Shao Z."/>
            <person name="Alain K."/>
            <person name="Jebbar M."/>
        </authorList>
    </citation>
    <scope>NUCLEOTIDE SEQUENCE</scope>
    <source>
        <strain evidence="12">NBRC 103626</strain>
    </source>
</reference>
<comment type="similarity">
    <text evidence="2 9">Belongs to the RecN family.</text>
</comment>
<dbReference type="SUPFAM" id="SSF52540">
    <property type="entry name" value="P-loop containing nucleoside triphosphate hydrolases"/>
    <property type="match status" value="2"/>
</dbReference>
<gene>
    <name evidence="12" type="primary">recN</name>
    <name evidence="12" type="ORF">NBEOAGPD_5087</name>
</gene>
<proteinExistence type="inferred from homology"/>
<dbReference type="PIRSF" id="PIRSF003128">
    <property type="entry name" value="RecN"/>
    <property type="match status" value="1"/>
</dbReference>
<dbReference type="PANTHER" id="PTHR11059:SF0">
    <property type="entry name" value="DNA REPAIR PROTEIN RECN"/>
    <property type="match status" value="1"/>
</dbReference>
<dbReference type="InterPro" id="IPR004604">
    <property type="entry name" value="DNA_recomb/repair_RecN"/>
</dbReference>
<dbReference type="Pfam" id="PF02463">
    <property type="entry name" value="SMC_N"/>
    <property type="match status" value="1"/>
</dbReference>
<comment type="function">
    <text evidence="1 9">May be involved in recombinational repair of damaged DNA.</text>
</comment>
<feature type="coiled-coil region" evidence="10">
    <location>
        <begin position="166"/>
        <end position="200"/>
    </location>
</feature>
<dbReference type="Gene3D" id="3.40.50.300">
    <property type="entry name" value="P-loop containing nucleotide triphosphate hydrolases"/>
    <property type="match status" value="2"/>
</dbReference>
<dbReference type="PANTHER" id="PTHR11059">
    <property type="entry name" value="DNA REPAIR PROTEIN RECN"/>
    <property type="match status" value="1"/>
</dbReference>
<dbReference type="GO" id="GO:0006310">
    <property type="term" value="P:DNA recombination"/>
    <property type="evidence" value="ECO:0007669"/>
    <property type="project" value="InterPro"/>
</dbReference>
<keyword evidence="13" id="KW-1185">Reference proteome</keyword>
<name>A0AA37HTV5_9HYPH</name>
<keyword evidence="5 9" id="KW-0227">DNA damage</keyword>
<keyword evidence="6" id="KW-0067">ATP-binding</keyword>
<evidence type="ECO:0000256" key="6">
    <source>
        <dbReference type="ARBA" id="ARBA00022840"/>
    </source>
</evidence>
<keyword evidence="7 9" id="KW-0234">DNA repair</keyword>
<evidence type="ECO:0000256" key="8">
    <source>
        <dbReference type="ARBA" id="ARBA00033408"/>
    </source>
</evidence>
<dbReference type="FunFam" id="3.40.50.300:FF:000356">
    <property type="entry name" value="DNA repair protein RecN"/>
    <property type="match status" value="1"/>
</dbReference>
<keyword evidence="4" id="KW-0547">Nucleotide-binding</keyword>
<dbReference type="GO" id="GO:0006281">
    <property type="term" value="P:DNA repair"/>
    <property type="evidence" value="ECO:0007669"/>
    <property type="project" value="UniProtKB-KW"/>
</dbReference>
<dbReference type="NCBIfam" id="TIGR00634">
    <property type="entry name" value="recN"/>
    <property type="match status" value="1"/>
</dbReference>
<evidence type="ECO:0000313" key="12">
    <source>
        <dbReference type="EMBL" id="GJD81833.1"/>
    </source>
</evidence>
<evidence type="ECO:0000259" key="11">
    <source>
        <dbReference type="Pfam" id="PF02463"/>
    </source>
</evidence>
<evidence type="ECO:0000256" key="4">
    <source>
        <dbReference type="ARBA" id="ARBA00022741"/>
    </source>
</evidence>
<evidence type="ECO:0000313" key="13">
    <source>
        <dbReference type="Proteomes" id="UP001055108"/>
    </source>
</evidence>
<evidence type="ECO:0000256" key="9">
    <source>
        <dbReference type="PIRNR" id="PIRNR003128"/>
    </source>
</evidence>
<feature type="domain" description="RecF/RecN/SMC N-terminal" evidence="11">
    <location>
        <begin position="14"/>
        <end position="504"/>
    </location>
</feature>
<dbReference type="InterPro" id="IPR027417">
    <property type="entry name" value="P-loop_NTPase"/>
</dbReference>
<evidence type="ECO:0000256" key="1">
    <source>
        <dbReference type="ARBA" id="ARBA00003618"/>
    </source>
</evidence>
<keyword evidence="10" id="KW-0175">Coiled coil</keyword>
<comment type="caution">
    <text evidence="12">The sequence shown here is derived from an EMBL/GenBank/DDBJ whole genome shotgun (WGS) entry which is preliminary data.</text>
</comment>
<dbReference type="GO" id="GO:0005524">
    <property type="term" value="F:ATP binding"/>
    <property type="evidence" value="ECO:0007669"/>
    <property type="project" value="UniProtKB-KW"/>
</dbReference>
<accession>A0AA37HTV5</accession>
<reference evidence="12" key="2">
    <citation type="submission" date="2021-08" db="EMBL/GenBank/DDBJ databases">
        <authorList>
            <person name="Tani A."/>
            <person name="Ola A."/>
            <person name="Ogura Y."/>
            <person name="Katsura K."/>
            <person name="Hayashi T."/>
        </authorList>
    </citation>
    <scope>NUCLEOTIDE SEQUENCE</scope>
    <source>
        <strain evidence="12">NBRC 103626</strain>
    </source>
</reference>
<dbReference type="Proteomes" id="UP001055108">
    <property type="component" value="Unassembled WGS sequence"/>
</dbReference>
<dbReference type="AlphaFoldDB" id="A0AA37HTV5"/>
<evidence type="ECO:0000256" key="2">
    <source>
        <dbReference type="ARBA" id="ARBA00009441"/>
    </source>
</evidence>
<dbReference type="RefSeq" id="WP_238307058.1">
    <property type="nucleotide sequence ID" value="NZ_BPQM01000164.1"/>
</dbReference>